<feature type="transmembrane region" description="Helical" evidence="6">
    <location>
        <begin position="36"/>
        <end position="60"/>
    </location>
</feature>
<feature type="transmembrane region" description="Helical" evidence="6">
    <location>
        <begin position="175"/>
        <end position="196"/>
    </location>
</feature>
<evidence type="ECO:0000256" key="2">
    <source>
        <dbReference type="ARBA" id="ARBA00022475"/>
    </source>
</evidence>
<evidence type="ECO:0008006" key="9">
    <source>
        <dbReference type="Google" id="ProtNLM"/>
    </source>
</evidence>
<dbReference type="GO" id="GO:0015171">
    <property type="term" value="F:amino acid transmembrane transporter activity"/>
    <property type="evidence" value="ECO:0007669"/>
    <property type="project" value="TreeGrafter"/>
</dbReference>
<evidence type="ECO:0000313" key="7">
    <source>
        <dbReference type="EMBL" id="KSU48768.1"/>
    </source>
</evidence>
<feature type="transmembrane region" description="Helical" evidence="6">
    <location>
        <begin position="72"/>
        <end position="94"/>
    </location>
</feature>
<dbReference type="EMBL" id="LNQL01000003">
    <property type="protein sequence ID" value="KSU48768.1"/>
    <property type="molecule type" value="Genomic_DNA"/>
</dbReference>
<keyword evidence="3 6" id="KW-0812">Transmembrane</keyword>
<sequence>MFTTGFGIGFALAAPVGPIGLLCMQRTLRHGRISGIVSGLGAATADFTYGLLALSGFSLVQSLLTQASWMQLIGSLFLCYIGWSMFQASSVASISDTASSRLSSYLSVLLLTFLNPMTITLFLALFARFKLTMTNGQDAFLFLIGIFLGSATWWVILANITHLLKHQLATPTLRIIQWTSASLIIGFGAFGIIQFFL</sequence>
<comment type="caution">
    <text evidence="7">The sequence shown here is derived from an EMBL/GenBank/DDBJ whole genome shotgun (WGS) entry which is preliminary data.</text>
</comment>
<dbReference type="PANTHER" id="PTHR30086:SF20">
    <property type="entry name" value="ARGININE EXPORTER PROTEIN ARGO-RELATED"/>
    <property type="match status" value="1"/>
</dbReference>
<dbReference type="AlphaFoldDB" id="A0A0V8GES3"/>
<accession>A0A0V8GES3</accession>
<dbReference type="RefSeq" id="WP_058265484.1">
    <property type="nucleotide sequence ID" value="NZ_FMYN01000003.1"/>
</dbReference>
<evidence type="ECO:0000256" key="4">
    <source>
        <dbReference type="ARBA" id="ARBA00022989"/>
    </source>
</evidence>
<protein>
    <recommendedName>
        <fullName evidence="9">Lysine transporter LysE</fullName>
    </recommendedName>
</protein>
<organism evidence="7 8">
    <name type="scientific">Exiguobacterium indicum</name>
    <dbReference type="NCBI Taxonomy" id="296995"/>
    <lineage>
        <taxon>Bacteria</taxon>
        <taxon>Bacillati</taxon>
        <taxon>Bacillota</taxon>
        <taxon>Bacilli</taxon>
        <taxon>Bacillales</taxon>
        <taxon>Bacillales Family XII. Incertae Sedis</taxon>
        <taxon>Exiguobacterium</taxon>
    </lineage>
</organism>
<feature type="transmembrane region" description="Helical" evidence="6">
    <location>
        <begin position="139"/>
        <end position="163"/>
    </location>
</feature>
<proteinExistence type="predicted"/>
<evidence type="ECO:0000313" key="8">
    <source>
        <dbReference type="Proteomes" id="UP000053797"/>
    </source>
</evidence>
<dbReference type="Proteomes" id="UP000053797">
    <property type="component" value="Unassembled WGS sequence"/>
</dbReference>
<keyword evidence="4 6" id="KW-1133">Transmembrane helix</keyword>
<comment type="subcellular location">
    <subcellularLocation>
        <location evidence="1">Cell membrane</location>
        <topology evidence="1">Multi-pass membrane protein</topology>
    </subcellularLocation>
</comment>
<dbReference type="GO" id="GO:0005886">
    <property type="term" value="C:plasma membrane"/>
    <property type="evidence" value="ECO:0007669"/>
    <property type="project" value="UniProtKB-SubCell"/>
</dbReference>
<gene>
    <name evidence="7" type="ORF">AS033_10590</name>
</gene>
<evidence type="ECO:0000256" key="6">
    <source>
        <dbReference type="SAM" id="Phobius"/>
    </source>
</evidence>
<dbReference type="PANTHER" id="PTHR30086">
    <property type="entry name" value="ARGININE EXPORTER PROTEIN ARGO"/>
    <property type="match status" value="1"/>
</dbReference>
<keyword evidence="5 6" id="KW-0472">Membrane</keyword>
<dbReference type="Pfam" id="PF01810">
    <property type="entry name" value="LysE"/>
    <property type="match status" value="1"/>
</dbReference>
<evidence type="ECO:0000256" key="5">
    <source>
        <dbReference type="ARBA" id="ARBA00023136"/>
    </source>
</evidence>
<reference evidence="7 8" key="1">
    <citation type="journal article" date="2015" name="Int. J. Syst. Evol. Microbiol.">
        <title>Exiguobacterium enclense sp. nov., isolated from sediment.</title>
        <authorList>
            <person name="Dastager S.G."/>
            <person name="Mawlankar R."/>
            <person name="Sonalkar V.V."/>
            <person name="Thorat M.N."/>
            <person name="Mual P."/>
            <person name="Verma A."/>
            <person name="Krishnamurthi S."/>
            <person name="Tang S.K."/>
            <person name="Li W.J."/>
        </authorList>
    </citation>
    <scope>NUCLEOTIDE SEQUENCE [LARGE SCALE GENOMIC DNA]</scope>
    <source>
        <strain evidence="7 8">NIO-1109</strain>
    </source>
</reference>
<keyword evidence="2" id="KW-1003">Cell membrane</keyword>
<dbReference type="OrthoDB" id="7874789at2"/>
<evidence type="ECO:0000256" key="1">
    <source>
        <dbReference type="ARBA" id="ARBA00004651"/>
    </source>
</evidence>
<feature type="transmembrane region" description="Helical" evidence="6">
    <location>
        <begin position="6"/>
        <end position="24"/>
    </location>
</feature>
<feature type="transmembrane region" description="Helical" evidence="6">
    <location>
        <begin position="106"/>
        <end position="127"/>
    </location>
</feature>
<dbReference type="InterPro" id="IPR001123">
    <property type="entry name" value="LeuE-type"/>
</dbReference>
<evidence type="ECO:0000256" key="3">
    <source>
        <dbReference type="ARBA" id="ARBA00022692"/>
    </source>
</evidence>
<name>A0A0V8GES3_9BACL</name>